<name>A0A024SB48_HYPJR</name>
<evidence type="ECO:0000313" key="2">
    <source>
        <dbReference type="EMBL" id="ETS01746.1"/>
    </source>
</evidence>
<feature type="compositionally biased region" description="Basic and acidic residues" evidence="1">
    <location>
        <begin position="28"/>
        <end position="49"/>
    </location>
</feature>
<evidence type="ECO:0000313" key="3">
    <source>
        <dbReference type="Proteomes" id="UP000024376"/>
    </source>
</evidence>
<proteinExistence type="predicted"/>
<reference evidence="3" key="1">
    <citation type="journal article" date="2013" name="Ind. Biotechnol.">
        <title>Comparative genomics analysis of Trichoderma reesei strains.</title>
        <authorList>
            <person name="Koike H."/>
            <person name="Aerts A."/>
            <person name="LaButti K."/>
            <person name="Grigoriev I.V."/>
            <person name="Baker S.E."/>
        </authorList>
    </citation>
    <scope>NUCLEOTIDE SEQUENCE [LARGE SCALE GENOMIC DNA]</scope>
    <source>
        <strain evidence="3">ATCC 56765 / BCRC 32924 / NRRL 11460 / Rut C-30</strain>
    </source>
</reference>
<dbReference type="AlphaFoldDB" id="A0A024SB48"/>
<feature type="region of interest" description="Disordered" evidence="1">
    <location>
        <begin position="28"/>
        <end position="53"/>
    </location>
</feature>
<dbReference type="Proteomes" id="UP000024376">
    <property type="component" value="Unassembled WGS sequence"/>
</dbReference>
<organism evidence="2 3">
    <name type="scientific">Hypocrea jecorina (strain ATCC 56765 / BCRC 32924 / NRRL 11460 / Rut C-30)</name>
    <name type="common">Trichoderma reesei</name>
    <dbReference type="NCBI Taxonomy" id="1344414"/>
    <lineage>
        <taxon>Eukaryota</taxon>
        <taxon>Fungi</taxon>
        <taxon>Dikarya</taxon>
        <taxon>Ascomycota</taxon>
        <taxon>Pezizomycotina</taxon>
        <taxon>Sordariomycetes</taxon>
        <taxon>Hypocreomycetidae</taxon>
        <taxon>Hypocreales</taxon>
        <taxon>Hypocreaceae</taxon>
        <taxon>Trichoderma</taxon>
    </lineage>
</organism>
<protein>
    <submittedName>
        <fullName evidence="2">Uncharacterized protein</fullName>
    </submittedName>
</protein>
<gene>
    <name evidence="2" type="ORF">M419DRAFT_79962</name>
</gene>
<dbReference type="HOGENOM" id="CLU_1428176_0_0_1"/>
<accession>A0A024SB48</accession>
<sequence length="190" mass="21281">MDANATGGAGEVGESLSVLESMTLEYHDSFSKSAERDPTAREEEKEKQRRLYGGLARPRIGDPRSVNGWLNGHSFRMTQSTVALQLQLAASIGPSPGAEPLQRWQVHYREVRWVQHGVVRRWCRCIPAEVCTGPVKSTTSDFFSICICLFFVNHASTDEANEAHMLLVGSRGEECCCMCRQHHQKNERST</sequence>
<dbReference type="KEGG" id="trr:M419DRAFT_79962"/>
<dbReference type="EMBL" id="KI911147">
    <property type="protein sequence ID" value="ETS01746.1"/>
    <property type="molecule type" value="Genomic_DNA"/>
</dbReference>
<evidence type="ECO:0000256" key="1">
    <source>
        <dbReference type="SAM" id="MobiDB-lite"/>
    </source>
</evidence>